<dbReference type="InterPro" id="IPR052315">
    <property type="entry name" value="MORN4"/>
</dbReference>
<proteinExistence type="predicted"/>
<organism evidence="4 5">
    <name type="scientific">Popillia japonica</name>
    <name type="common">Japanese beetle</name>
    <dbReference type="NCBI Taxonomy" id="7064"/>
    <lineage>
        <taxon>Eukaryota</taxon>
        <taxon>Metazoa</taxon>
        <taxon>Ecdysozoa</taxon>
        <taxon>Arthropoda</taxon>
        <taxon>Hexapoda</taxon>
        <taxon>Insecta</taxon>
        <taxon>Pterygota</taxon>
        <taxon>Neoptera</taxon>
        <taxon>Endopterygota</taxon>
        <taxon>Coleoptera</taxon>
        <taxon>Polyphaga</taxon>
        <taxon>Scarabaeiformia</taxon>
        <taxon>Scarabaeidae</taxon>
        <taxon>Rutelinae</taxon>
        <taxon>Popillia</taxon>
    </lineage>
</organism>
<sequence length="157" mass="17715">MDIDNTKIAVTGGYRYGNGTVFVGNWNNTGLRDGLGHLQFPDNTRYDGYFADGLFNGLGVLTFIDGAKYEGQFLEGWFHGYGIFWRSDGMKHEGEFRGGKIWGLGLTTYSDGTTGFPKNEGFYQDCRMIRKKSCPEVVQRAQKIAFMARNLFKTNCQ</sequence>
<keyword evidence="5" id="KW-1185">Reference proteome</keyword>
<reference evidence="4 5" key="1">
    <citation type="journal article" date="2024" name="BMC Genomics">
        <title>De novo assembly and annotation of Popillia japonica's genome with initial clues to its potential as an invasive pest.</title>
        <authorList>
            <person name="Cucini C."/>
            <person name="Boschi S."/>
            <person name="Funari R."/>
            <person name="Cardaioli E."/>
            <person name="Iannotti N."/>
            <person name="Marturano G."/>
            <person name="Paoli F."/>
            <person name="Bruttini M."/>
            <person name="Carapelli A."/>
            <person name="Frati F."/>
            <person name="Nardi F."/>
        </authorList>
    </citation>
    <scope>NUCLEOTIDE SEQUENCE [LARGE SCALE GENOMIC DNA]</scope>
    <source>
        <strain evidence="4">DMR45628</strain>
    </source>
</reference>
<dbReference type="EMBL" id="JASPKY010000028">
    <property type="protein sequence ID" value="KAK9751476.1"/>
    <property type="molecule type" value="Genomic_DNA"/>
</dbReference>
<dbReference type="GO" id="GO:0048678">
    <property type="term" value="P:response to axon injury"/>
    <property type="evidence" value="ECO:0007669"/>
    <property type="project" value="TreeGrafter"/>
</dbReference>
<accession>A0AAW1MVP3</accession>
<evidence type="ECO:0000313" key="5">
    <source>
        <dbReference type="Proteomes" id="UP001458880"/>
    </source>
</evidence>
<gene>
    <name evidence="4" type="ORF">QE152_g5066</name>
</gene>
<protein>
    <submittedName>
        <fullName evidence="4">MORN repeat</fullName>
    </submittedName>
</protein>
<dbReference type="InterPro" id="IPR003409">
    <property type="entry name" value="MORN"/>
</dbReference>
<evidence type="ECO:0000256" key="1">
    <source>
        <dbReference type="ARBA" id="ARBA00004316"/>
    </source>
</evidence>
<comment type="subcellular location">
    <subcellularLocation>
        <location evidence="1">Cell projection</location>
    </subcellularLocation>
</comment>
<dbReference type="SMART" id="SM00698">
    <property type="entry name" value="MORN"/>
    <property type="match status" value="4"/>
</dbReference>
<dbReference type="Pfam" id="PF02493">
    <property type="entry name" value="MORN"/>
    <property type="match status" value="4"/>
</dbReference>
<evidence type="ECO:0000313" key="4">
    <source>
        <dbReference type="EMBL" id="KAK9751476.1"/>
    </source>
</evidence>
<evidence type="ECO:0000256" key="3">
    <source>
        <dbReference type="ARBA" id="ARBA00023273"/>
    </source>
</evidence>
<keyword evidence="3" id="KW-0966">Cell projection</keyword>
<comment type="caution">
    <text evidence="4">The sequence shown here is derived from an EMBL/GenBank/DDBJ whole genome shotgun (WGS) entry which is preliminary data.</text>
</comment>
<dbReference type="Gene3D" id="2.20.110.10">
    <property type="entry name" value="Histone H3 K4-specific methyltransferase SET7/9 N-terminal domain"/>
    <property type="match status" value="2"/>
</dbReference>
<dbReference type="PANTHER" id="PTHR46614:SF1">
    <property type="entry name" value="MORN REPEAT-CONTAINING PROTEIN 4"/>
    <property type="match status" value="1"/>
</dbReference>
<dbReference type="SUPFAM" id="SSF82185">
    <property type="entry name" value="Histone H3 K4-specific methyltransferase SET7/9 N-terminal domain"/>
    <property type="match status" value="1"/>
</dbReference>
<evidence type="ECO:0000256" key="2">
    <source>
        <dbReference type="ARBA" id="ARBA00022737"/>
    </source>
</evidence>
<dbReference type="Proteomes" id="UP001458880">
    <property type="component" value="Unassembled WGS sequence"/>
</dbReference>
<dbReference type="GO" id="GO:0042995">
    <property type="term" value="C:cell projection"/>
    <property type="evidence" value="ECO:0007669"/>
    <property type="project" value="UniProtKB-SubCell"/>
</dbReference>
<keyword evidence="2" id="KW-0677">Repeat</keyword>
<name>A0AAW1MVP3_POPJA</name>
<dbReference type="PANTHER" id="PTHR46614">
    <property type="entry name" value="MORN REPEAT-CONTAINING PROTEIN 4"/>
    <property type="match status" value="1"/>
</dbReference>
<dbReference type="AlphaFoldDB" id="A0AAW1MVP3"/>